<dbReference type="InterPro" id="IPR036097">
    <property type="entry name" value="HisK_dim/P_sf"/>
</dbReference>
<dbReference type="SUPFAM" id="SSF47384">
    <property type="entry name" value="Homodimeric domain of signal transducing histidine kinase"/>
    <property type="match status" value="1"/>
</dbReference>
<evidence type="ECO:0000256" key="9">
    <source>
        <dbReference type="ARBA" id="ARBA00023012"/>
    </source>
</evidence>
<dbReference type="FunFam" id="3.30.565.10:FF:000006">
    <property type="entry name" value="Sensor histidine kinase WalK"/>
    <property type="match status" value="1"/>
</dbReference>
<dbReference type="GO" id="GO:0004721">
    <property type="term" value="F:phosphoprotein phosphatase activity"/>
    <property type="evidence" value="ECO:0007669"/>
    <property type="project" value="TreeGrafter"/>
</dbReference>
<dbReference type="InterPro" id="IPR004358">
    <property type="entry name" value="Sig_transdc_His_kin-like_C"/>
</dbReference>
<dbReference type="SUPFAM" id="SSF55874">
    <property type="entry name" value="ATPase domain of HSP90 chaperone/DNA topoisomerase II/histidine kinase"/>
    <property type="match status" value="1"/>
</dbReference>
<dbReference type="GO" id="GO:0005886">
    <property type="term" value="C:plasma membrane"/>
    <property type="evidence" value="ECO:0007669"/>
    <property type="project" value="UniProtKB-SubCell"/>
</dbReference>
<keyword evidence="9" id="KW-0902">Two-component regulatory system</keyword>
<dbReference type="InterPro" id="IPR005467">
    <property type="entry name" value="His_kinase_dom"/>
</dbReference>
<keyword evidence="6" id="KW-0547">Nucleotide-binding</keyword>
<evidence type="ECO:0000256" key="7">
    <source>
        <dbReference type="ARBA" id="ARBA00022777"/>
    </source>
</evidence>
<dbReference type="GO" id="GO:0005524">
    <property type="term" value="F:ATP binding"/>
    <property type="evidence" value="ECO:0007669"/>
    <property type="project" value="UniProtKB-KW"/>
</dbReference>
<dbReference type="KEGG" id="gtm:GT3921_16000"/>
<organism evidence="10 11">
    <name type="scientific">Geobacillus thermocatenulatus</name>
    <dbReference type="NCBI Taxonomy" id="33938"/>
    <lineage>
        <taxon>Bacteria</taxon>
        <taxon>Bacillati</taxon>
        <taxon>Bacillota</taxon>
        <taxon>Bacilli</taxon>
        <taxon>Bacillales</taxon>
        <taxon>Anoxybacillaceae</taxon>
        <taxon>Geobacillus</taxon>
        <taxon>Geobacillus thermoleovorans group</taxon>
    </lineage>
</organism>
<keyword evidence="8" id="KW-0067">ATP-binding</keyword>
<dbReference type="SMART" id="SM00387">
    <property type="entry name" value="HATPase_c"/>
    <property type="match status" value="1"/>
</dbReference>
<dbReference type="InterPro" id="IPR050351">
    <property type="entry name" value="BphY/WalK/GraS-like"/>
</dbReference>
<dbReference type="Proteomes" id="UP000198378">
    <property type="component" value="Unassembled WGS sequence"/>
</dbReference>
<gene>
    <name evidence="10" type="ORF">B9L19_14900</name>
</gene>
<name>A0A226Q356_9BACL</name>
<sequence length="423" mass="48077">MFHKTLWRLTFVNSFVVFFVISALGVVLYVYMQERLYHAADVPLERLAERIRQGGPWRKDDALSGDPLFHDPLLRDPRLLVVIWNEKGEMVGMTRDASFFTGLPLTPPERLDELYEVNVGHLYFRTLAVEVNTAFGPITVQMLRNMNSERELLDELMFMIAAGCILSALFAIAAGYFLAGRALVPIQAAWKKQQQFVSDASHELRTPLSVIQAKTDALFRSPKATIEEKSVDISVIAKECRRLSRLVSQLLTLARSDSNQLEMQKEAFRLDELVRDIGEQYSEIASYQQKTMSVEAQIPIEWVGDRERIHQLIVILLDNALKYTMEGGHIRLACRRFASSVVVEVEDDGIGIPTEDLPRIFDRFYQSDKARSQSDGAGLGLAIAKWIIDQHHGKVKVESKLGEGTRFQVTFPAARWKYKRTGD</sequence>
<dbReference type="PROSITE" id="PS50109">
    <property type="entry name" value="HIS_KIN"/>
    <property type="match status" value="1"/>
</dbReference>
<dbReference type="InterPro" id="IPR003594">
    <property type="entry name" value="HATPase_dom"/>
</dbReference>
<dbReference type="CDD" id="cd00082">
    <property type="entry name" value="HisKA"/>
    <property type="match status" value="1"/>
</dbReference>
<dbReference type="AlphaFoldDB" id="A0A226Q356"/>
<reference evidence="10 11" key="1">
    <citation type="submission" date="2017-05" db="EMBL/GenBank/DDBJ databases">
        <title>The genome sequence of Geobacillus thermocatenulatus DSM 730.</title>
        <authorList>
            <person name="Ramaloko W.T."/>
            <person name="Koen N."/>
            <person name="Polliack S."/>
            <person name="Aliyu H."/>
            <person name="Lebre P."/>
            <person name="Mohr T."/>
            <person name="Oswald F."/>
            <person name="Zwick M."/>
            <person name="Neumann A."/>
            <person name="Syldatk C."/>
            <person name="Cowan D."/>
            <person name="De Maayer P."/>
        </authorList>
    </citation>
    <scope>NUCLEOTIDE SEQUENCE [LARGE SCALE GENOMIC DNA]</scope>
    <source>
        <strain evidence="10 11">BGSC 93A1</strain>
    </source>
</reference>
<evidence type="ECO:0000313" key="11">
    <source>
        <dbReference type="Proteomes" id="UP000198378"/>
    </source>
</evidence>
<dbReference type="Pfam" id="PF00512">
    <property type="entry name" value="HisKA"/>
    <property type="match status" value="1"/>
</dbReference>
<accession>A0A226Q356</accession>
<dbReference type="SMART" id="SM00388">
    <property type="entry name" value="HisKA"/>
    <property type="match status" value="1"/>
</dbReference>
<proteinExistence type="predicted"/>
<evidence type="ECO:0000256" key="8">
    <source>
        <dbReference type="ARBA" id="ARBA00022840"/>
    </source>
</evidence>
<evidence type="ECO:0000256" key="1">
    <source>
        <dbReference type="ARBA" id="ARBA00000085"/>
    </source>
</evidence>
<protein>
    <recommendedName>
        <fullName evidence="3">histidine kinase</fullName>
        <ecNumber evidence="3">2.7.13.3</ecNumber>
    </recommendedName>
</protein>
<comment type="subcellular location">
    <subcellularLocation>
        <location evidence="2">Cell membrane</location>
        <topology evidence="2">Multi-pass membrane protein</topology>
    </subcellularLocation>
</comment>
<evidence type="ECO:0000313" key="10">
    <source>
        <dbReference type="EMBL" id="OXB86776.1"/>
    </source>
</evidence>
<comment type="catalytic activity">
    <reaction evidence="1">
        <text>ATP + protein L-histidine = ADP + protein N-phospho-L-histidine.</text>
        <dbReference type="EC" id="2.7.13.3"/>
    </reaction>
</comment>
<dbReference type="FunFam" id="1.10.287.130:FF:000036">
    <property type="entry name" value="Two-component sensor histidine kinase"/>
    <property type="match status" value="1"/>
</dbReference>
<dbReference type="InterPro" id="IPR036890">
    <property type="entry name" value="HATPase_C_sf"/>
</dbReference>
<dbReference type="Gene3D" id="3.30.565.10">
    <property type="entry name" value="Histidine kinase-like ATPase, C-terminal domain"/>
    <property type="match status" value="1"/>
</dbReference>
<keyword evidence="11" id="KW-1185">Reference proteome</keyword>
<dbReference type="PRINTS" id="PR00344">
    <property type="entry name" value="BCTRLSENSOR"/>
</dbReference>
<keyword evidence="5" id="KW-0808">Transferase</keyword>
<dbReference type="Gene3D" id="1.10.287.130">
    <property type="match status" value="1"/>
</dbReference>
<dbReference type="GO" id="GO:0000155">
    <property type="term" value="F:phosphorelay sensor kinase activity"/>
    <property type="evidence" value="ECO:0007669"/>
    <property type="project" value="InterPro"/>
</dbReference>
<evidence type="ECO:0000256" key="2">
    <source>
        <dbReference type="ARBA" id="ARBA00004651"/>
    </source>
</evidence>
<dbReference type="EMBL" id="NEWK01000002">
    <property type="protein sequence ID" value="OXB86776.1"/>
    <property type="molecule type" value="Genomic_DNA"/>
</dbReference>
<dbReference type="PANTHER" id="PTHR45453:SF1">
    <property type="entry name" value="PHOSPHATE REGULON SENSOR PROTEIN PHOR"/>
    <property type="match status" value="1"/>
</dbReference>
<evidence type="ECO:0000256" key="4">
    <source>
        <dbReference type="ARBA" id="ARBA00022553"/>
    </source>
</evidence>
<comment type="caution">
    <text evidence="10">The sequence shown here is derived from an EMBL/GenBank/DDBJ whole genome shotgun (WGS) entry which is preliminary data.</text>
</comment>
<dbReference type="CDD" id="cd00075">
    <property type="entry name" value="HATPase"/>
    <property type="match status" value="1"/>
</dbReference>
<dbReference type="Pfam" id="PF02518">
    <property type="entry name" value="HATPase_c"/>
    <property type="match status" value="1"/>
</dbReference>
<dbReference type="PANTHER" id="PTHR45453">
    <property type="entry name" value="PHOSPHATE REGULON SENSOR PROTEIN PHOR"/>
    <property type="match status" value="1"/>
</dbReference>
<dbReference type="GO" id="GO:0016036">
    <property type="term" value="P:cellular response to phosphate starvation"/>
    <property type="evidence" value="ECO:0007669"/>
    <property type="project" value="TreeGrafter"/>
</dbReference>
<keyword evidence="4" id="KW-0597">Phosphoprotein</keyword>
<evidence type="ECO:0000256" key="3">
    <source>
        <dbReference type="ARBA" id="ARBA00012438"/>
    </source>
</evidence>
<evidence type="ECO:0000256" key="5">
    <source>
        <dbReference type="ARBA" id="ARBA00022679"/>
    </source>
</evidence>
<dbReference type="EC" id="2.7.13.3" evidence="3"/>
<evidence type="ECO:0000256" key="6">
    <source>
        <dbReference type="ARBA" id="ARBA00022741"/>
    </source>
</evidence>
<dbReference type="InterPro" id="IPR003661">
    <property type="entry name" value="HisK_dim/P_dom"/>
</dbReference>
<keyword evidence="7 10" id="KW-0418">Kinase</keyword>
<dbReference type="RefSeq" id="WP_047752146.1">
    <property type="nucleotide sequence ID" value="NZ_CP018058.1"/>
</dbReference>